<dbReference type="RefSeq" id="WP_100344575.1">
    <property type="nucleotide sequence ID" value="NZ_PGFB01000003.1"/>
</dbReference>
<accession>A0A2M9BVH8</accession>
<keyword evidence="3" id="KW-1185">Reference proteome</keyword>
<sequence>MADLIVIAYDEESNAESAYNEIQKLQTDLVVELAGLALVKVDAEGKTHVSTPNSGSIIGLSAATGALFGTLLGLLFFIPFAGLVIGGAFGALFAGLDKTGVDSEFRNQVKSTVSAGKSAVVVYATKLTEDKFAAALAPFGGEVIKTSLSAEEERELAHDLSGN</sequence>
<keyword evidence="1" id="KW-0812">Transmembrane</keyword>
<keyword evidence="1" id="KW-0472">Membrane</keyword>
<name>A0A2M9BVH8_9MICO</name>
<dbReference type="OrthoDB" id="5244321at2"/>
<reference evidence="2 3" key="1">
    <citation type="submission" date="2017-11" db="EMBL/GenBank/DDBJ databases">
        <title>Genomic Encyclopedia of Archaeal and Bacterial Type Strains, Phase II (KMG-II): From Individual Species to Whole Genera.</title>
        <authorList>
            <person name="Goeker M."/>
        </authorList>
    </citation>
    <scope>NUCLEOTIDE SEQUENCE [LARGE SCALE GENOMIC DNA]</scope>
    <source>
        <strain evidence="2 3">DSM 25625</strain>
    </source>
</reference>
<keyword evidence="1" id="KW-1133">Transmembrane helix</keyword>
<evidence type="ECO:0000313" key="2">
    <source>
        <dbReference type="EMBL" id="PJJ61959.1"/>
    </source>
</evidence>
<organism evidence="2 3">
    <name type="scientific">Compostimonas suwonensis</name>
    <dbReference type="NCBI Taxonomy" id="1048394"/>
    <lineage>
        <taxon>Bacteria</taxon>
        <taxon>Bacillati</taxon>
        <taxon>Actinomycetota</taxon>
        <taxon>Actinomycetes</taxon>
        <taxon>Micrococcales</taxon>
        <taxon>Microbacteriaceae</taxon>
        <taxon>Compostimonas</taxon>
    </lineage>
</organism>
<dbReference type="Proteomes" id="UP000230161">
    <property type="component" value="Unassembled WGS sequence"/>
</dbReference>
<gene>
    <name evidence="2" type="ORF">CLV54_1750</name>
</gene>
<feature type="transmembrane region" description="Helical" evidence="1">
    <location>
        <begin position="71"/>
        <end position="96"/>
    </location>
</feature>
<protein>
    <submittedName>
        <fullName evidence="2">Putative membrane protein</fullName>
    </submittedName>
</protein>
<dbReference type="AlphaFoldDB" id="A0A2M9BVH8"/>
<proteinExistence type="predicted"/>
<evidence type="ECO:0000313" key="3">
    <source>
        <dbReference type="Proteomes" id="UP000230161"/>
    </source>
</evidence>
<dbReference type="InterPro" id="IPR009200">
    <property type="entry name" value="DUF1269_membrane"/>
</dbReference>
<dbReference type="Pfam" id="PF06897">
    <property type="entry name" value="DUF1269"/>
    <property type="match status" value="1"/>
</dbReference>
<dbReference type="EMBL" id="PGFB01000003">
    <property type="protein sequence ID" value="PJJ61959.1"/>
    <property type="molecule type" value="Genomic_DNA"/>
</dbReference>
<evidence type="ECO:0000256" key="1">
    <source>
        <dbReference type="SAM" id="Phobius"/>
    </source>
</evidence>
<comment type="caution">
    <text evidence="2">The sequence shown here is derived from an EMBL/GenBank/DDBJ whole genome shotgun (WGS) entry which is preliminary data.</text>
</comment>